<accession>A0A3P3XLA7</accession>
<comment type="similarity">
    <text evidence="2">Belongs to the CRISPR-associated protein Cas5 family. Subtype I-C/Dvulg subfamily.</text>
</comment>
<evidence type="ECO:0000256" key="1">
    <source>
        <dbReference type="ARBA" id="ARBA00023118"/>
    </source>
</evidence>
<organism evidence="3">
    <name type="scientific">uncultured spirochete</name>
    <dbReference type="NCBI Taxonomy" id="156406"/>
    <lineage>
        <taxon>Bacteria</taxon>
        <taxon>Pseudomonadati</taxon>
        <taxon>Spirochaetota</taxon>
        <taxon>Spirochaetia</taxon>
        <taxon>Spirochaetales</taxon>
        <taxon>environmental samples</taxon>
    </lineage>
</organism>
<dbReference type="AlphaFoldDB" id="A0A3P3XLA7"/>
<dbReference type="GO" id="GO:0016787">
    <property type="term" value="F:hydrolase activity"/>
    <property type="evidence" value="ECO:0007669"/>
    <property type="project" value="UniProtKB-KW"/>
</dbReference>
<dbReference type="InterPro" id="IPR021124">
    <property type="entry name" value="CRISPR-assoc_prot_Cas5"/>
</dbReference>
<evidence type="ECO:0000256" key="2">
    <source>
        <dbReference type="PIRNR" id="PIRNR029950"/>
    </source>
</evidence>
<dbReference type="InterPro" id="IPR010155">
    <property type="entry name" value="CRISPR-assoc_prot_Cas5d"/>
</dbReference>
<dbReference type="Gene3D" id="3.30.70.2660">
    <property type="match status" value="1"/>
</dbReference>
<sequence length="243" mass="28676">MKGFCLEVWGDYACFTRPEMKVERVSYDVMTPSAARAIFEAILWKPAIRWHITRIEVMNPIQWVSVRRNEVGCIFTSPTKAQLLGANGDPMGFYIEDNRQQRASYFLRDVRYRIHAWFEFIPPESRKTNHSVNQEIWADIEEKATYERKDENEAKYAAMFERRAKKGQCFHRPYLGTREFACNFMFVEQPELAKPPLSLNQDLGWMLYDMDYGHPENPIPRFFRAKLENGVLLTDENIVEVRS</sequence>
<dbReference type="GO" id="GO:0004519">
    <property type="term" value="F:endonuclease activity"/>
    <property type="evidence" value="ECO:0007669"/>
    <property type="project" value="UniProtKB-UniRule"/>
</dbReference>
<dbReference type="EC" id="3.1.-.-" evidence="2"/>
<comment type="function">
    <text evidence="2">CRISPR (clustered regularly interspaced short palindromic repeat) is an adaptive immune system that provides protection against mobile genetic elements (viruses, transposable elements and conjugative plasmids). CRISPR clusters contain spacers, sequences complementary to antecedent mobile elements, and target invading nucleic acids. CRISPR clusters are transcribed and processed into CRISPR RNA (crRNA).</text>
</comment>
<proteinExistence type="inferred from homology"/>
<keyword evidence="2" id="KW-0694">RNA-binding</keyword>
<dbReference type="NCBIfam" id="TIGR02593">
    <property type="entry name" value="CRISPR_cas5"/>
    <property type="match status" value="1"/>
</dbReference>
<gene>
    <name evidence="3" type="primary">cas</name>
    <name evidence="3" type="ORF">SPIROBIBN47_340006</name>
</gene>
<dbReference type="Pfam" id="PF09704">
    <property type="entry name" value="Cas_Cas5d"/>
    <property type="match status" value="1"/>
</dbReference>
<dbReference type="NCBIfam" id="TIGR01876">
    <property type="entry name" value="cas_Cas5d"/>
    <property type="match status" value="1"/>
</dbReference>
<name>A0A3P3XLA7_9SPIR</name>
<dbReference type="CDD" id="cd09651">
    <property type="entry name" value="Cas5_I-C"/>
    <property type="match status" value="1"/>
</dbReference>
<protein>
    <recommendedName>
        <fullName evidence="2">pre-crRNA processing endonuclease</fullName>
        <ecNumber evidence="2">3.1.-.-</ecNumber>
    </recommendedName>
</protein>
<reference evidence="3" key="1">
    <citation type="submission" date="2017-02" db="EMBL/GenBank/DDBJ databases">
        <authorList>
            <person name="Regsiter A."/>
            <person name="William W."/>
        </authorList>
    </citation>
    <scope>NUCLEOTIDE SEQUENCE</scope>
    <source>
        <strain evidence="3">Bib</strain>
    </source>
</reference>
<dbReference type="EMBL" id="FWDM01000028">
    <property type="protein sequence ID" value="SLM14463.1"/>
    <property type="molecule type" value="Genomic_DNA"/>
</dbReference>
<keyword evidence="1 2" id="KW-0051">Antiviral defense</keyword>
<dbReference type="GO" id="GO:0003723">
    <property type="term" value="F:RNA binding"/>
    <property type="evidence" value="ECO:0007669"/>
    <property type="project" value="UniProtKB-UniRule"/>
</dbReference>
<evidence type="ECO:0000313" key="3">
    <source>
        <dbReference type="EMBL" id="SLM14463.1"/>
    </source>
</evidence>
<dbReference type="GO" id="GO:0043571">
    <property type="term" value="P:maintenance of CRISPR repeat elements"/>
    <property type="evidence" value="ECO:0007669"/>
    <property type="project" value="UniProtKB-UniRule"/>
</dbReference>
<keyword evidence="2" id="KW-0255">Endonuclease</keyword>
<keyword evidence="2" id="KW-0540">Nuclease</keyword>
<dbReference type="InterPro" id="IPR013422">
    <property type="entry name" value="CRISPR-assoc_prot_Cas5_N"/>
</dbReference>
<dbReference type="GO" id="GO:0051607">
    <property type="term" value="P:defense response to virus"/>
    <property type="evidence" value="ECO:0007669"/>
    <property type="project" value="UniProtKB-UniRule"/>
</dbReference>
<keyword evidence="2" id="KW-0378">Hydrolase</keyword>
<dbReference type="PIRSF" id="PIRSF029950">
    <property type="entry name" value="Cas_CT1134"/>
    <property type="match status" value="1"/>
</dbReference>